<proteinExistence type="predicted"/>
<sequence length="73" mass="8559">MNHRDIALVDELRLSRNEQAWVAFRAGDVKKSICYLSVQSFIIRFNNTPPATQVYDENSALRGVFRFWGYRYG</sequence>
<dbReference type="RefSeq" id="WP_013835910.1">
    <property type="nucleotide sequence ID" value="NC_015581.1"/>
</dbReference>
<organism evidence="1 2">
    <name type="scientific">Thiomicrospira cyclica (strain DSM 14477 / JCM 11371 / ALM1)</name>
    <name type="common">Thioalkalimicrobium cyclicum</name>
    <dbReference type="NCBI Taxonomy" id="717773"/>
    <lineage>
        <taxon>Bacteria</taxon>
        <taxon>Pseudomonadati</taxon>
        <taxon>Pseudomonadota</taxon>
        <taxon>Gammaproteobacteria</taxon>
        <taxon>Thiotrichales</taxon>
        <taxon>Piscirickettsiaceae</taxon>
        <taxon>Thiomicrospira</taxon>
    </lineage>
</organism>
<dbReference type="AlphaFoldDB" id="F6D9T6"/>
<reference evidence="1 2" key="1">
    <citation type="submission" date="2011-05" db="EMBL/GenBank/DDBJ databases">
        <title>Complete sequence of Thioalkalimicrobium cyclicum ALM1.</title>
        <authorList>
            <consortium name="US DOE Joint Genome Institute"/>
            <person name="Lucas S."/>
            <person name="Han J."/>
            <person name="Lapidus A."/>
            <person name="Cheng J.-F."/>
            <person name="Goodwin L."/>
            <person name="Pitluck S."/>
            <person name="Peters L."/>
            <person name="Mikhailova N."/>
            <person name="Davenport K."/>
            <person name="Han C."/>
            <person name="Tapia R."/>
            <person name="Land M."/>
            <person name="Hauser L."/>
            <person name="Kyrpides N."/>
            <person name="Ivanova N."/>
            <person name="Pagani I."/>
            <person name="Kappler U."/>
            <person name="Woyke T."/>
        </authorList>
    </citation>
    <scope>NUCLEOTIDE SEQUENCE [LARGE SCALE GENOMIC DNA]</scope>
    <source>
        <strain evidence="2">DSM 14477 / JCM 11371 / ALM1</strain>
    </source>
</reference>
<dbReference type="KEGG" id="tcy:Thicy_1372"/>
<dbReference type="STRING" id="717773.Thicy_1372"/>
<protein>
    <submittedName>
        <fullName evidence="1">Uncharacterized protein</fullName>
    </submittedName>
</protein>
<evidence type="ECO:0000313" key="1">
    <source>
        <dbReference type="EMBL" id="AEG32135.1"/>
    </source>
</evidence>
<gene>
    <name evidence="1" type="ordered locus">Thicy_1372</name>
</gene>
<accession>F6D9T6</accession>
<dbReference type="Proteomes" id="UP000009232">
    <property type="component" value="Chromosome"/>
</dbReference>
<name>F6D9T6_THICA</name>
<evidence type="ECO:0000313" key="2">
    <source>
        <dbReference type="Proteomes" id="UP000009232"/>
    </source>
</evidence>
<keyword evidence="2" id="KW-1185">Reference proteome</keyword>
<dbReference type="HOGENOM" id="CLU_2703663_0_0_6"/>
<dbReference type="EMBL" id="CP002776">
    <property type="protein sequence ID" value="AEG32135.1"/>
    <property type="molecule type" value="Genomic_DNA"/>
</dbReference>